<dbReference type="RefSeq" id="WP_331303422.1">
    <property type="nucleotide sequence ID" value="NZ_MLCA01000011.1"/>
</dbReference>
<evidence type="ECO:0008006" key="3">
    <source>
        <dbReference type="Google" id="ProtNLM"/>
    </source>
</evidence>
<sequence>MPKRLTITVPHDLGAAEVRRRIDLHMDWAFRRLEAEKIQVEAEDWVGNRRVFSGSGYGQRARVAIQVADDALEIEALVPWMVSMFAPVIESVGRHYVGRLLSDAGAS</sequence>
<dbReference type="InterPro" id="IPR013433">
    <property type="entry name" value="PHA_gran_rgn"/>
</dbReference>
<evidence type="ECO:0000313" key="2">
    <source>
        <dbReference type="Proteomes" id="UP001355206"/>
    </source>
</evidence>
<comment type="caution">
    <text evidence="1">The sequence shown here is derived from an EMBL/GenBank/DDBJ whole genome shotgun (WGS) entry which is preliminary data.</text>
</comment>
<dbReference type="EMBL" id="MLCA01000011">
    <property type="protein sequence ID" value="MEE7493148.1"/>
    <property type="molecule type" value="Genomic_DNA"/>
</dbReference>
<dbReference type="Proteomes" id="UP001355206">
    <property type="component" value="Unassembled WGS sequence"/>
</dbReference>
<organism evidence="1 2">
    <name type="scientific">Methylobacterium oryzae</name>
    <dbReference type="NCBI Taxonomy" id="334852"/>
    <lineage>
        <taxon>Bacteria</taxon>
        <taxon>Pseudomonadati</taxon>
        <taxon>Pseudomonadota</taxon>
        <taxon>Alphaproteobacteria</taxon>
        <taxon>Hyphomicrobiales</taxon>
        <taxon>Methylobacteriaceae</taxon>
        <taxon>Methylobacterium</taxon>
    </lineage>
</organism>
<accession>A0ABU7TTL9</accession>
<proteinExistence type="predicted"/>
<reference evidence="1 2" key="1">
    <citation type="journal article" date="2012" name="Genet. Mol. Biol.">
        <title>Analysis of 16S rRNA and mxaF genes revealing insights into Methylobacterium niche-specific plant association.</title>
        <authorList>
            <person name="Dourado M.N."/>
            <person name="Andreote F.D."/>
            <person name="Dini-Andreote F."/>
            <person name="Conti R."/>
            <person name="Araujo J.M."/>
            <person name="Araujo W.L."/>
        </authorList>
    </citation>
    <scope>NUCLEOTIDE SEQUENCE [LARGE SCALE GENOMIC DNA]</scope>
    <source>
        <strain evidence="1 2">TC3-10</strain>
    </source>
</reference>
<name>A0ABU7TTL9_9HYPH</name>
<protein>
    <recommendedName>
        <fullName evidence="3">Polyhydroxyalkanoic acid system protein</fullName>
    </recommendedName>
</protein>
<gene>
    <name evidence="1" type="ORF">MOTC310_22880</name>
</gene>
<dbReference type="Pfam" id="PF09650">
    <property type="entry name" value="PHA_gran_rgn"/>
    <property type="match status" value="1"/>
</dbReference>
<keyword evidence="2" id="KW-1185">Reference proteome</keyword>
<evidence type="ECO:0000313" key="1">
    <source>
        <dbReference type="EMBL" id="MEE7493148.1"/>
    </source>
</evidence>